<dbReference type="Proteomes" id="UP000069771">
    <property type="component" value="Chromosome"/>
</dbReference>
<feature type="transmembrane region" description="Helical" evidence="1">
    <location>
        <begin position="136"/>
        <end position="162"/>
    </location>
</feature>
<evidence type="ECO:0000313" key="3">
    <source>
        <dbReference type="Proteomes" id="UP000069771"/>
    </source>
</evidence>
<feature type="transmembrane region" description="Helical" evidence="1">
    <location>
        <begin position="106"/>
        <end position="124"/>
    </location>
</feature>
<sequence length="264" mass="28539">MKLIRSLFDRRALAPAGLLLVLSGIYELGYYGLFALSLPALWQGLLFILWYLAAGVALYALMAWIWQTCPASAVHKTAPRKKAGHGKKATDPAKTLPRLRFRPADLLRAALLPAVFLVLVYGILRPLYGLAAGHTWVLVPVELVCALVLIVSGPLVVTWNLAVARGTNPLQSLAEIFRRRTVLNGWCFLVLARMALDTLLGGLFTLSYGVNAFSLATLTLFQGDPLSSAALYASAGFSGAALLFCLTGCLLAWMQAGWILHGTD</sequence>
<evidence type="ECO:0000256" key="1">
    <source>
        <dbReference type="SAM" id="Phobius"/>
    </source>
</evidence>
<proteinExistence type="predicted"/>
<evidence type="ECO:0000313" key="2">
    <source>
        <dbReference type="EMBL" id="AMK55635.1"/>
    </source>
</evidence>
<feature type="transmembrane region" description="Helical" evidence="1">
    <location>
        <begin position="183"/>
        <end position="210"/>
    </location>
</feature>
<gene>
    <name evidence="2" type="ORF">AALO17_25010</name>
</gene>
<dbReference type="AlphaFoldDB" id="A0A140DYA8"/>
<dbReference type="GeneID" id="78479009"/>
<protein>
    <submittedName>
        <fullName evidence="2">Uncharacterized protein</fullName>
    </submittedName>
</protein>
<keyword evidence="3" id="KW-1185">Reference proteome</keyword>
<keyword evidence="1" id="KW-0472">Membrane</keyword>
<feature type="transmembrane region" description="Helical" evidence="1">
    <location>
        <begin position="230"/>
        <end position="253"/>
    </location>
</feature>
<keyword evidence="1" id="KW-0812">Transmembrane</keyword>
<reference evidence="2 3" key="1">
    <citation type="journal article" date="2016" name="Gut Pathog.">
        <title>Whole genome sequencing of "Faecalibaculum rodentium" ALO17, isolated from C57BL/6J laboratory mouse feces.</title>
        <authorList>
            <person name="Lim S."/>
            <person name="Chang D.H."/>
            <person name="Ahn S."/>
            <person name="Kim B.C."/>
        </authorList>
    </citation>
    <scope>NUCLEOTIDE SEQUENCE [LARGE SCALE GENOMIC DNA]</scope>
    <source>
        <strain evidence="2 3">Alo17</strain>
    </source>
</reference>
<dbReference type="RefSeq" id="WP_067559513.1">
    <property type="nucleotide sequence ID" value="NZ_CANRYF010000021.1"/>
</dbReference>
<feature type="transmembrane region" description="Helical" evidence="1">
    <location>
        <begin position="12"/>
        <end position="33"/>
    </location>
</feature>
<keyword evidence="1" id="KW-1133">Transmembrane helix</keyword>
<feature type="transmembrane region" description="Helical" evidence="1">
    <location>
        <begin position="45"/>
        <end position="66"/>
    </location>
</feature>
<dbReference type="KEGG" id="fro:AALO17_25010"/>
<organism evidence="2 3">
    <name type="scientific">Faecalibaculum rodentium</name>
    <dbReference type="NCBI Taxonomy" id="1702221"/>
    <lineage>
        <taxon>Bacteria</taxon>
        <taxon>Bacillati</taxon>
        <taxon>Bacillota</taxon>
        <taxon>Erysipelotrichia</taxon>
        <taxon>Erysipelotrichales</taxon>
        <taxon>Erysipelotrichaceae</taxon>
        <taxon>Faecalibaculum</taxon>
    </lineage>
</organism>
<accession>A0A140DYA8</accession>
<name>A0A140DYA8_9FIRM</name>
<dbReference type="EMBL" id="CP011391">
    <property type="protein sequence ID" value="AMK55635.1"/>
    <property type="molecule type" value="Genomic_DNA"/>
</dbReference>
<dbReference type="STRING" id="1702221.AALO17_25010"/>